<dbReference type="InterPro" id="IPR011990">
    <property type="entry name" value="TPR-like_helical_dom_sf"/>
</dbReference>
<comment type="caution">
    <text evidence="3">The sequence shown here is derived from an EMBL/GenBank/DDBJ whole genome shotgun (WGS) entry which is preliminary data.</text>
</comment>
<sequence length="610" mass="69211">MALCVQSDYFGLCVSSLKPLYRRSSALSNVQINIEFQFCLHCDYPGAAWLTDTKAMAMHQYFLLSKKIQSQVLSTFCKHSLHELFSNNFSKGLGKRALNKLTIPTAPTESDSPKWSTSARKDKEDISYISEFGDHHTDSKAQTEKLEQQRLASETVEHNTWSKVKSSSAARKYFKKTFLDRFPSIVQETGGNKTADADVFGTLSNNTEFNNDYQRGSNFRDERNPNERVTEAFPEDVDEIRDRRQNIPLTREGRIGKNAYYYTRKMSILGRQGKIKEAISIFDDWMMLRDRVMPNKRTFNVLIGIIGRVGYTDKAFELYMKMRSLGLDPEGEVYTGLFNACANSPWPKKSLKQAENLISSLQSKGIQLNLITVKAAAKAMAFCGNFPKAFVLLDEASAYTGLDVECFDHLLMACAADKSRGFHRAVQVWQKMQELNIQPQTSSFNLLIRTARDCGINEPDEFAKDNNVASETFCSHSRKDNISGIDHKQQYFSVAKSSQSSRDLMRVNRETLCVKDVTTPALRLELLGGARKLILHMAQCGANPDVRTFSQLVPCLPDTKEADNELLQLMEEMGVTPDVDLFNDIMSKRNFRHDSQSAKVKLMNFFNQHL</sequence>
<keyword evidence="1" id="KW-0677">Repeat</keyword>
<feature type="non-terminal residue" evidence="3">
    <location>
        <position position="610"/>
    </location>
</feature>
<dbReference type="Gene3D" id="1.25.40.10">
    <property type="entry name" value="Tetratricopeptide repeat domain"/>
    <property type="match status" value="2"/>
</dbReference>
<protein>
    <recommendedName>
        <fullName evidence="5">Pentacotripeptide-repeat region of PRORP domain-containing protein</fullName>
    </recommendedName>
</protein>
<proteinExistence type="predicted"/>
<evidence type="ECO:0000313" key="3">
    <source>
        <dbReference type="EMBL" id="RUS74592.1"/>
    </source>
</evidence>
<dbReference type="PANTHER" id="PTHR47447">
    <property type="entry name" value="OS03G0856100 PROTEIN"/>
    <property type="match status" value="1"/>
</dbReference>
<dbReference type="NCBIfam" id="TIGR00756">
    <property type="entry name" value="PPR"/>
    <property type="match status" value="1"/>
</dbReference>
<dbReference type="AlphaFoldDB" id="A0A3S1B446"/>
<dbReference type="Proteomes" id="UP000271974">
    <property type="component" value="Unassembled WGS sequence"/>
</dbReference>
<evidence type="ECO:0008006" key="5">
    <source>
        <dbReference type="Google" id="ProtNLM"/>
    </source>
</evidence>
<feature type="repeat" description="PPR" evidence="2">
    <location>
        <begin position="295"/>
        <end position="329"/>
    </location>
</feature>
<gene>
    <name evidence="3" type="ORF">EGW08_017652</name>
</gene>
<dbReference type="OrthoDB" id="185373at2759"/>
<dbReference type="Pfam" id="PF13812">
    <property type="entry name" value="PPR_3"/>
    <property type="match status" value="1"/>
</dbReference>
<evidence type="ECO:0000313" key="4">
    <source>
        <dbReference type="Proteomes" id="UP000271974"/>
    </source>
</evidence>
<evidence type="ECO:0000256" key="2">
    <source>
        <dbReference type="PROSITE-ProRule" id="PRU00708"/>
    </source>
</evidence>
<accession>A0A3S1B446</accession>
<reference evidence="3 4" key="1">
    <citation type="submission" date="2019-01" db="EMBL/GenBank/DDBJ databases">
        <title>A draft genome assembly of the solar-powered sea slug Elysia chlorotica.</title>
        <authorList>
            <person name="Cai H."/>
            <person name="Li Q."/>
            <person name="Fang X."/>
            <person name="Li J."/>
            <person name="Curtis N.E."/>
            <person name="Altenburger A."/>
            <person name="Shibata T."/>
            <person name="Feng M."/>
            <person name="Maeda T."/>
            <person name="Schwartz J.A."/>
            <person name="Shigenobu S."/>
            <person name="Lundholm N."/>
            <person name="Nishiyama T."/>
            <person name="Yang H."/>
            <person name="Hasebe M."/>
            <person name="Li S."/>
            <person name="Pierce S.K."/>
            <person name="Wang J."/>
        </authorList>
    </citation>
    <scope>NUCLEOTIDE SEQUENCE [LARGE SCALE GENOMIC DNA]</scope>
    <source>
        <strain evidence="3">EC2010</strain>
        <tissue evidence="3">Whole organism of an adult</tissue>
    </source>
</reference>
<dbReference type="EMBL" id="RQTK01000817">
    <property type="protein sequence ID" value="RUS74592.1"/>
    <property type="molecule type" value="Genomic_DNA"/>
</dbReference>
<dbReference type="STRING" id="188477.A0A3S1B446"/>
<evidence type="ECO:0000256" key="1">
    <source>
        <dbReference type="ARBA" id="ARBA00022737"/>
    </source>
</evidence>
<dbReference type="PROSITE" id="PS51375">
    <property type="entry name" value="PPR"/>
    <property type="match status" value="1"/>
</dbReference>
<dbReference type="InterPro" id="IPR002885">
    <property type="entry name" value="PPR_rpt"/>
</dbReference>
<dbReference type="Pfam" id="PF13041">
    <property type="entry name" value="PPR_2"/>
    <property type="match status" value="1"/>
</dbReference>
<dbReference type="PANTHER" id="PTHR47447:SF17">
    <property type="entry name" value="OS12G0638900 PROTEIN"/>
    <property type="match status" value="1"/>
</dbReference>
<keyword evidence="4" id="KW-1185">Reference proteome</keyword>
<name>A0A3S1B446_ELYCH</name>
<organism evidence="3 4">
    <name type="scientific">Elysia chlorotica</name>
    <name type="common">Eastern emerald elysia</name>
    <name type="synonym">Sea slug</name>
    <dbReference type="NCBI Taxonomy" id="188477"/>
    <lineage>
        <taxon>Eukaryota</taxon>
        <taxon>Metazoa</taxon>
        <taxon>Spiralia</taxon>
        <taxon>Lophotrochozoa</taxon>
        <taxon>Mollusca</taxon>
        <taxon>Gastropoda</taxon>
        <taxon>Heterobranchia</taxon>
        <taxon>Euthyneura</taxon>
        <taxon>Panpulmonata</taxon>
        <taxon>Sacoglossa</taxon>
        <taxon>Placobranchoidea</taxon>
        <taxon>Plakobranchidae</taxon>
        <taxon>Elysia</taxon>
    </lineage>
</organism>